<evidence type="ECO:0000256" key="2">
    <source>
        <dbReference type="SAM" id="MobiDB-lite"/>
    </source>
</evidence>
<protein>
    <submittedName>
        <fullName evidence="3">Uncharacterized protein</fullName>
    </submittedName>
</protein>
<evidence type="ECO:0000313" key="4">
    <source>
        <dbReference type="Proteomes" id="UP000271889"/>
    </source>
</evidence>
<dbReference type="OrthoDB" id="443318at2759"/>
<keyword evidence="4" id="KW-1185">Reference proteome</keyword>
<dbReference type="InterPro" id="IPR001563">
    <property type="entry name" value="Peptidase_S10"/>
</dbReference>
<dbReference type="InterPro" id="IPR033124">
    <property type="entry name" value="Ser_caboxypep_his_AS"/>
</dbReference>
<accession>A0A3P6QWE6</accession>
<name>A0A3P6QWE6_CYLGO</name>
<dbReference type="EMBL" id="UYRV01007599">
    <property type="protein sequence ID" value="VDK54782.1"/>
    <property type="molecule type" value="Genomic_DNA"/>
</dbReference>
<dbReference type="AlphaFoldDB" id="A0A3P6QWE6"/>
<evidence type="ECO:0000313" key="3">
    <source>
        <dbReference type="EMBL" id="VDK54782.1"/>
    </source>
</evidence>
<comment type="similarity">
    <text evidence="1">Belongs to the peptidase S10 family.</text>
</comment>
<dbReference type="InterPro" id="IPR029058">
    <property type="entry name" value="AB_hydrolase_fold"/>
</dbReference>
<dbReference type="Gene3D" id="3.40.50.11320">
    <property type="match status" value="1"/>
</dbReference>
<proteinExistence type="inferred from homology"/>
<dbReference type="Pfam" id="PF00450">
    <property type="entry name" value="Peptidase_S10"/>
    <property type="match status" value="1"/>
</dbReference>
<feature type="non-terminal residue" evidence="3">
    <location>
        <position position="1"/>
    </location>
</feature>
<gene>
    <name evidence="3" type="ORF">CGOC_LOCUS3106</name>
</gene>
<feature type="region of interest" description="Disordered" evidence="2">
    <location>
        <begin position="72"/>
        <end position="91"/>
    </location>
</feature>
<dbReference type="SUPFAM" id="SSF53474">
    <property type="entry name" value="alpha/beta-Hydrolases"/>
    <property type="match status" value="1"/>
</dbReference>
<evidence type="ECO:0000256" key="1">
    <source>
        <dbReference type="ARBA" id="ARBA00009431"/>
    </source>
</evidence>
<sequence length="91" mass="9776">ADNQVAGFAQSYVGHGDQGVQVTIDVLTVKGAGHMVPNDRPGPSVQMITNFMFPDANGAVNYTSSAYTNPQPDVSLFSPQVQKPTETDYWT</sequence>
<dbReference type="GO" id="GO:0004185">
    <property type="term" value="F:serine-type carboxypeptidase activity"/>
    <property type="evidence" value="ECO:0007669"/>
    <property type="project" value="InterPro"/>
</dbReference>
<reference evidence="3 4" key="1">
    <citation type="submission" date="2018-11" db="EMBL/GenBank/DDBJ databases">
        <authorList>
            <consortium name="Pathogen Informatics"/>
        </authorList>
    </citation>
    <scope>NUCLEOTIDE SEQUENCE [LARGE SCALE GENOMIC DNA]</scope>
</reference>
<organism evidence="3 4">
    <name type="scientific">Cylicostephanus goldi</name>
    <name type="common">Nematode worm</name>
    <dbReference type="NCBI Taxonomy" id="71465"/>
    <lineage>
        <taxon>Eukaryota</taxon>
        <taxon>Metazoa</taxon>
        <taxon>Ecdysozoa</taxon>
        <taxon>Nematoda</taxon>
        <taxon>Chromadorea</taxon>
        <taxon>Rhabditida</taxon>
        <taxon>Rhabditina</taxon>
        <taxon>Rhabditomorpha</taxon>
        <taxon>Strongyloidea</taxon>
        <taxon>Strongylidae</taxon>
        <taxon>Cylicostephanus</taxon>
    </lineage>
</organism>
<dbReference type="Proteomes" id="UP000271889">
    <property type="component" value="Unassembled WGS sequence"/>
</dbReference>
<dbReference type="PROSITE" id="PS00560">
    <property type="entry name" value="CARBOXYPEPT_SER_HIS"/>
    <property type="match status" value="1"/>
</dbReference>
<dbReference type="GO" id="GO:0006508">
    <property type="term" value="P:proteolysis"/>
    <property type="evidence" value="ECO:0007669"/>
    <property type="project" value="InterPro"/>
</dbReference>